<keyword evidence="2" id="KW-1185">Reference proteome</keyword>
<evidence type="ECO:0000313" key="1">
    <source>
        <dbReference type="EMBL" id="TWT88393.1"/>
    </source>
</evidence>
<gene>
    <name evidence="1" type="ORF">Mal64_18730</name>
</gene>
<reference evidence="1 2" key="1">
    <citation type="submission" date="2019-02" db="EMBL/GenBank/DDBJ databases">
        <title>Deep-cultivation of Planctomycetes and their phenomic and genomic characterization uncovers novel biology.</title>
        <authorList>
            <person name="Wiegand S."/>
            <person name="Jogler M."/>
            <person name="Boedeker C."/>
            <person name="Pinto D."/>
            <person name="Vollmers J."/>
            <person name="Rivas-Marin E."/>
            <person name="Kohn T."/>
            <person name="Peeters S.H."/>
            <person name="Heuer A."/>
            <person name="Rast P."/>
            <person name="Oberbeckmann S."/>
            <person name="Bunk B."/>
            <person name="Jeske O."/>
            <person name="Meyerdierks A."/>
            <person name="Storesund J.E."/>
            <person name="Kallscheuer N."/>
            <person name="Luecker S."/>
            <person name="Lage O.M."/>
            <person name="Pohl T."/>
            <person name="Merkel B.J."/>
            <person name="Hornburger P."/>
            <person name="Mueller R.-W."/>
            <person name="Bruemmer F."/>
            <person name="Labrenz M."/>
            <person name="Spormann A.M."/>
            <person name="Op Den Camp H."/>
            <person name="Overmann J."/>
            <person name="Amann R."/>
            <person name="Jetten M.S.M."/>
            <person name="Mascher T."/>
            <person name="Medema M.H."/>
            <person name="Devos D.P."/>
            <person name="Kaster A.-K."/>
            <person name="Ovreas L."/>
            <person name="Rohde M."/>
            <person name="Galperin M.Y."/>
            <person name="Jogler C."/>
        </authorList>
    </citation>
    <scope>NUCLEOTIDE SEQUENCE [LARGE SCALE GENOMIC DNA]</scope>
    <source>
        <strain evidence="1 2">Mal64</strain>
    </source>
</reference>
<dbReference type="OrthoDB" id="290223at2"/>
<sequence length="85" mass="9373">MQIDLPDTTIQLAAKLAQRGEGSDAADVIVRAIARMEDATPLILEGDDAVKAVQEGIDAYKAGQYEPLEDFDRRYREEQGIPPRS</sequence>
<evidence type="ECO:0000313" key="2">
    <source>
        <dbReference type="Proteomes" id="UP000315440"/>
    </source>
</evidence>
<dbReference type="AlphaFoldDB" id="A0A5C5ZPX7"/>
<accession>A0A5C5ZPX7</accession>
<protein>
    <submittedName>
        <fullName evidence="1">Uncharacterized protein</fullName>
    </submittedName>
</protein>
<dbReference type="Proteomes" id="UP000315440">
    <property type="component" value="Unassembled WGS sequence"/>
</dbReference>
<name>A0A5C5ZPX7_9BACT</name>
<dbReference type="EMBL" id="SJPQ01000002">
    <property type="protein sequence ID" value="TWT88393.1"/>
    <property type="molecule type" value="Genomic_DNA"/>
</dbReference>
<organism evidence="1 2">
    <name type="scientific">Pseudobythopirellula maris</name>
    <dbReference type="NCBI Taxonomy" id="2527991"/>
    <lineage>
        <taxon>Bacteria</taxon>
        <taxon>Pseudomonadati</taxon>
        <taxon>Planctomycetota</taxon>
        <taxon>Planctomycetia</taxon>
        <taxon>Pirellulales</taxon>
        <taxon>Lacipirellulaceae</taxon>
        <taxon>Pseudobythopirellula</taxon>
    </lineage>
</organism>
<comment type="caution">
    <text evidence="1">The sequence shown here is derived from an EMBL/GenBank/DDBJ whole genome shotgun (WGS) entry which is preliminary data.</text>
</comment>
<dbReference type="RefSeq" id="WP_146399417.1">
    <property type="nucleotide sequence ID" value="NZ_SJPQ01000002.1"/>
</dbReference>
<proteinExistence type="predicted"/>